<dbReference type="GeneID" id="78231445"/>
<dbReference type="OrthoDB" id="415622at2"/>
<name>E7GEC1_9FIRM</name>
<dbReference type="EMBL" id="ADKX01000046">
    <property type="protein sequence ID" value="EFW03602.1"/>
    <property type="molecule type" value="Genomic_DNA"/>
</dbReference>
<dbReference type="Proteomes" id="UP000003157">
    <property type="component" value="Unassembled WGS sequence"/>
</dbReference>
<keyword evidence="2" id="KW-1185">Reference proteome</keyword>
<evidence type="ECO:0000313" key="1">
    <source>
        <dbReference type="EMBL" id="EFW03602.1"/>
    </source>
</evidence>
<accession>E7GEC1</accession>
<dbReference type="HOGENOM" id="CLU_416613_0_0_9"/>
<protein>
    <recommendedName>
        <fullName evidence="3">TerD domain-containing protein</fullName>
    </recommendedName>
</protein>
<dbReference type="eggNOG" id="COG2310">
    <property type="taxonomic scope" value="Bacteria"/>
</dbReference>
<organism evidence="1 2">
    <name type="scientific">Coprobacillus cateniformis</name>
    <dbReference type="NCBI Taxonomy" id="100884"/>
    <lineage>
        <taxon>Bacteria</taxon>
        <taxon>Bacillati</taxon>
        <taxon>Bacillota</taxon>
        <taxon>Erysipelotrichia</taxon>
        <taxon>Erysipelotrichales</taxon>
        <taxon>Coprobacillaceae</taxon>
        <taxon>Coprobacillus</taxon>
    </lineage>
</organism>
<sequence length="658" mass="76143">MQKYEKLLLSELRIALYDNTEEFSLTHERLTKAVTLNENLLSLGYTLNAKDIILLAQSLSLDTFYHSLLSLMDEIPAKPMYPDFPTQVMEIDEATYRMHQLVHYFSTYGVESLFPVEVAKGWLPNVKESIKTREDDKLLEAKVLELIPQTNQYQTPFIRILSKRERMTIPEKEMISMACIHIPEHILKDTSIQFKENLLELSWVFFETMKKEQFIKAMSSICQHTGDVLRVISYVYKRNHYHFTKSNKKMFVRVLESFPISDFKVNIMISNKKREETLFALQALDYQEYSRSRKHNQAVKSLRQKELHSWYSKVHDLLSIKDENAVSFIGQHPGTLLRMVSWLVRLGYSPEKIQMELIQHVESLSMQTLVSILTHFGQEFEGEKEEEARDVYNICLAVFEAKATTLKTALTGRSVYLEMNNISLENSLIETNSKSQEGGYIRSGLALKIPDAVKRLRFFVYWNDKRRVDIDLHAFARNLEGEDIHIGWNSHYKKEGIVMSGDITHSNAAEYIDVDLENQSLDFVNASINIFSGYDNFKDIDECFVGMLAVNQLGEDVKLYNKKNCFFSHHLKGVGRAMNYGYIDVKRRILIFNGSQDEGTGKKKVSQFTLQTYLEALLTGQGCILVNNKEEAEVILTLEKAKEVKEVSLLDNNFFMEA</sequence>
<dbReference type="STRING" id="100884.GCA_000269565_03696"/>
<proteinExistence type="predicted"/>
<comment type="caution">
    <text evidence="1">The sequence shown here is derived from an EMBL/GenBank/DDBJ whole genome shotgun (WGS) entry which is preliminary data.</text>
</comment>
<evidence type="ECO:0008006" key="3">
    <source>
        <dbReference type="Google" id="ProtNLM"/>
    </source>
</evidence>
<evidence type="ECO:0000313" key="2">
    <source>
        <dbReference type="Proteomes" id="UP000003157"/>
    </source>
</evidence>
<dbReference type="RefSeq" id="WP_008790375.1">
    <property type="nucleotide sequence ID" value="NZ_AKCB01000004.1"/>
</dbReference>
<reference evidence="1 2" key="1">
    <citation type="submission" date="2010-12" db="EMBL/GenBank/DDBJ databases">
        <title>The Genome Sequence of Coprobacillus sp. strain 29_1.</title>
        <authorList>
            <consortium name="The Broad Institute Genome Sequencing Platform"/>
            <person name="Earl A."/>
            <person name="Ward D."/>
            <person name="Feldgarden M."/>
            <person name="Gevers D."/>
            <person name="Daigneault M."/>
            <person name="Sibley C.D."/>
            <person name="White A."/>
            <person name="Strauss J."/>
            <person name="Allen-Vercoe E."/>
            <person name="Young S.K."/>
            <person name="Zeng Q."/>
            <person name="Gargeya S."/>
            <person name="Fitzgerald M."/>
            <person name="Haas B."/>
            <person name="Abouelleil A."/>
            <person name="Alvarado L."/>
            <person name="Arachchi H.M."/>
            <person name="Berlin A."/>
            <person name="Brown A."/>
            <person name="Chapman S.B."/>
            <person name="Chen Z."/>
            <person name="Dunbar C."/>
            <person name="Freedman E."/>
            <person name="Gearin G."/>
            <person name="Gellesch M."/>
            <person name="Goldberg J."/>
            <person name="Griggs A."/>
            <person name="Gujja S."/>
            <person name="Heilman E."/>
            <person name="Heiman D."/>
            <person name="Howarth C."/>
            <person name="Larson L."/>
            <person name="Lui A."/>
            <person name="MacDonald P.J.P."/>
            <person name="Mehta T."/>
            <person name="Montmayeur A."/>
            <person name="Murphy C."/>
            <person name="Neiman D."/>
            <person name="Pearson M."/>
            <person name="Priest M."/>
            <person name="Roberts A."/>
            <person name="Saif S."/>
            <person name="Shea T."/>
            <person name="Shenoy N."/>
            <person name="Sisk P."/>
            <person name="Stolte C."/>
            <person name="Sykes S."/>
            <person name="White J."/>
            <person name="Yandava C."/>
            <person name="Nusbaum C."/>
            <person name="Birren B."/>
        </authorList>
    </citation>
    <scope>NUCLEOTIDE SEQUENCE [LARGE SCALE GENOMIC DNA]</scope>
    <source>
        <strain evidence="1 2">29_1</strain>
    </source>
</reference>
<dbReference type="AlphaFoldDB" id="E7GEC1"/>
<gene>
    <name evidence="1" type="ORF">HMPREF9488_03293</name>
</gene>